<sequence>MFLTKEDSLEILRVCNSLHKKYPQEKKFRSVAIPGTQEAGFSPIYRNEASTDELINLVHPKLQTFHDFFQHSLNLYGDEYCYGYRPIVDGEAQDYFHYLTYKEVEIRKDNFASGLINLVFNHPNFDKNDKEFYYEDGKPNFMVSLFSGNRIEWKLTDMATSDYSLPNTALYDTLGPDASRYILELTKSPVVVLSKDKISKILKLKKEFGLKNLHILISMDELTFENDFGLIQYSDSLGIQLIDFSKVETLGEINQLPKDFNLPKPSTIYTISFTSGTTGPPKGVLIDHRIAISGITATFIHFKKPINNIDEETYYNFASNIDNNGKQIRALSYLPLAHIYERMLINWATFRGFAIAFPSKPGTASLFEDLRVLQPHYFTGVPRVYSRIETSIKAHISSLNPIGKKAFELSMTSNTWYNILVGQLSKLKEQLGFQNVHYCTSASAPMSPHSIKFLKDSLHIGFENSYGLTESFAVMSCDDPFGDAYMGNVGPPCVSTEMRLKDVEAMGYSASDDPPRGELQLRGPQIYLGYYKNTKSTKEVLGEDGWFSTGDIATFDSNGRIIVIDRVKNFFKLSQGEYITPEKVENTYLTSNQLLTQMFVHGDSMKNYLVGVAGVEPESFKKFLKENLDVEVIDNNHLRVHLEDPRVRKSILALLNTNAMNKGVLQGFEKLHNLYLDIEPLKVEDEVLTPTFKLKRVQAVRKFKQVLDNLYHEGSLVDSVGKL</sequence>
<name>K0KR25_WICCF</name>
<keyword evidence="1" id="KW-0547">Nucleotide-binding</keyword>
<keyword evidence="2" id="KW-0067">ATP-binding</keyword>
<dbReference type="GO" id="GO:0005524">
    <property type="term" value="F:ATP binding"/>
    <property type="evidence" value="ECO:0007669"/>
    <property type="project" value="UniProtKB-KW"/>
</dbReference>
<protein>
    <submittedName>
        <fullName evidence="4">Long chain fatty acyl-CoA synthetase</fullName>
        <ecNumber evidence="4">6.2.1.3</ecNumber>
    </submittedName>
</protein>
<evidence type="ECO:0000313" key="5">
    <source>
        <dbReference type="Proteomes" id="UP000009328"/>
    </source>
</evidence>
<dbReference type="EC" id="6.2.1.3" evidence="4"/>
<evidence type="ECO:0000313" key="4">
    <source>
        <dbReference type="EMBL" id="CCH44557.1"/>
    </source>
</evidence>
<dbReference type="Proteomes" id="UP000009328">
    <property type="component" value="Unassembled WGS sequence"/>
</dbReference>
<dbReference type="PROSITE" id="PS00455">
    <property type="entry name" value="AMP_BINDING"/>
    <property type="match status" value="1"/>
</dbReference>
<keyword evidence="5" id="KW-1185">Reference proteome</keyword>
<dbReference type="GO" id="GO:0005783">
    <property type="term" value="C:endoplasmic reticulum"/>
    <property type="evidence" value="ECO:0007669"/>
    <property type="project" value="TreeGrafter"/>
</dbReference>
<dbReference type="InterPro" id="IPR020845">
    <property type="entry name" value="AMP-binding_CS"/>
</dbReference>
<dbReference type="HOGENOM" id="CLU_000022_45_4_1"/>
<dbReference type="InterPro" id="IPR042099">
    <property type="entry name" value="ANL_N_sf"/>
</dbReference>
<dbReference type="InParanoid" id="K0KR25"/>
<dbReference type="PANTHER" id="PTHR43272:SF33">
    <property type="entry name" value="AMP-BINDING DOMAIN-CONTAINING PROTEIN-RELATED"/>
    <property type="match status" value="1"/>
</dbReference>
<evidence type="ECO:0000256" key="1">
    <source>
        <dbReference type="ARBA" id="ARBA00022741"/>
    </source>
</evidence>
<feature type="domain" description="AMP-dependent synthetase/ligase" evidence="3">
    <location>
        <begin position="97"/>
        <end position="531"/>
    </location>
</feature>
<dbReference type="GO" id="GO:0004467">
    <property type="term" value="F:long-chain fatty acid-CoA ligase activity"/>
    <property type="evidence" value="ECO:0007669"/>
    <property type="project" value="UniProtKB-EC"/>
</dbReference>
<evidence type="ECO:0000256" key="2">
    <source>
        <dbReference type="ARBA" id="ARBA00022840"/>
    </source>
</evidence>
<dbReference type="PANTHER" id="PTHR43272">
    <property type="entry name" value="LONG-CHAIN-FATTY-ACID--COA LIGASE"/>
    <property type="match status" value="1"/>
</dbReference>
<organism evidence="4 5">
    <name type="scientific">Wickerhamomyces ciferrii (strain ATCC 14091 / BCRC 22168 / CBS 111 / JCM 3599 / NBRC 0793 / NRRL Y-1031 F-60-10)</name>
    <name type="common">Yeast</name>
    <name type="synonym">Pichia ciferrii</name>
    <dbReference type="NCBI Taxonomy" id="1206466"/>
    <lineage>
        <taxon>Eukaryota</taxon>
        <taxon>Fungi</taxon>
        <taxon>Dikarya</taxon>
        <taxon>Ascomycota</taxon>
        <taxon>Saccharomycotina</taxon>
        <taxon>Saccharomycetes</taxon>
        <taxon>Phaffomycetales</taxon>
        <taxon>Wickerhamomycetaceae</taxon>
        <taxon>Wickerhamomyces</taxon>
    </lineage>
</organism>
<dbReference type="eggNOG" id="KOG1256">
    <property type="taxonomic scope" value="Eukaryota"/>
</dbReference>
<dbReference type="Pfam" id="PF00501">
    <property type="entry name" value="AMP-binding"/>
    <property type="match status" value="1"/>
</dbReference>
<proteinExistence type="predicted"/>
<reference evidence="4 5" key="1">
    <citation type="journal article" date="2012" name="Eukaryot. Cell">
        <title>Draft genome sequence of Wickerhamomyces ciferrii NRRL Y-1031 F-60-10.</title>
        <authorList>
            <person name="Schneider J."/>
            <person name="Andrea H."/>
            <person name="Blom J."/>
            <person name="Jaenicke S."/>
            <person name="Ruckert C."/>
            <person name="Schorsch C."/>
            <person name="Szczepanowski R."/>
            <person name="Farwick M."/>
            <person name="Goesmann A."/>
            <person name="Puhler A."/>
            <person name="Schaffer S."/>
            <person name="Tauch A."/>
            <person name="Kohler T."/>
            <person name="Brinkrolf K."/>
        </authorList>
    </citation>
    <scope>NUCLEOTIDE SEQUENCE [LARGE SCALE GENOMIC DNA]</scope>
    <source>
        <strain evidence="5">ATCC 14091 / BCRC 22168 / CBS 111 / JCM 3599 / NBRC 0793 / NRRL Y-1031 F-60-10</strain>
    </source>
</reference>
<dbReference type="Gene3D" id="3.40.50.12780">
    <property type="entry name" value="N-terminal domain of ligase-like"/>
    <property type="match status" value="1"/>
</dbReference>
<gene>
    <name evidence="4" type="primary">FAA4</name>
    <name evidence="4" type="ORF">BN7_4123</name>
</gene>
<dbReference type="GO" id="GO:0016020">
    <property type="term" value="C:membrane"/>
    <property type="evidence" value="ECO:0007669"/>
    <property type="project" value="TreeGrafter"/>
</dbReference>
<comment type="caution">
    <text evidence="4">The sequence shown here is derived from an EMBL/GenBank/DDBJ whole genome shotgun (WGS) entry which is preliminary data.</text>
</comment>
<keyword evidence="4" id="KW-0436">Ligase</keyword>
<dbReference type="STRING" id="1206466.K0KR25"/>
<accession>K0KR25</accession>
<dbReference type="AlphaFoldDB" id="K0KR25"/>
<dbReference type="InterPro" id="IPR000873">
    <property type="entry name" value="AMP-dep_synth/lig_dom"/>
</dbReference>
<evidence type="ECO:0000259" key="3">
    <source>
        <dbReference type="Pfam" id="PF00501"/>
    </source>
</evidence>
<dbReference type="SUPFAM" id="SSF56801">
    <property type="entry name" value="Acetyl-CoA synthetase-like"/>
    <property type="match status" value="1"/>
</dbReference>
<dbReference type="EMBL" id="CAIF01000143">
    <property type="protein sequence ID" value="CCH44557.1"/>
    <property type="molecule type" value="Genomic_DNA"/>
</dbReference>